<dbReference type="InterPro" id="IPR036079">
    <property type="entry name" value="ATPase_csu/dsu_sf"/>
</dbReference>
<comment type="caution">
    <text evidence="3">The sequence shown here is derived from an EMBL/GenBank/DDBJ whole genome shotgun (WGS) entry which is preliminary data.</text>
</comment>
<evidence type="ECO:0008006" key="5">
    <source>
        <dbReference type="Google" id="ProtNLM"/>
    </source>
</evidence>
<organism evidence="3 4">
    <name type="scientific">Streptomyces capitiformicae</name>
    <dbReference type="NCBI Taxonomy" id="2014920"/>
    <lineage>
        <taxon>Bacteria</taxon>
        <taxon>Bacillati</taxon>
        <taxon>Actinomycetota</taxon>
        <taxon>Actinomycetes</taxon>
        <taxon>Kitasatosporales</taxon>
        <taxon>Streptomycetaceae</taxon>
        <taxon>Streptomyces</taxon>
    </lineage>
</organism>
<proteinExistence type="predicted"/>
<evidence type="ECO:0000313" key="4">
    <source>
        <dbReference type="Proteomes" id="UP000603227"/>
    </source>
</evidence>
<accession>A0A918ZH62</accession>
<protein>
    <recommendedName>
        <fullName evidence="5">V-type ATPase subunit</fullName>
    </recommendedName>
</protein>
<reference evidence="3" key="2">
    <citation type="submission" date="2020-09" db="EMBL/GenBank/DDBJ databases">
        <authorList>
            <person name="Sun Q."/>
            <person name="Zhou Y."/>
        </authorList>
    </citation>
    <scope>NUCLEOTIDE SEQUENCE</scope>
    <source>
        <strain evidence="3">CGMCC 4.7403</strain>
    </source>
</reference>
<dbReference type="AlphaFoldDB" id="A0A918ZH62"/>
<dbReference type="Proteomes" id="UP000603227">
    <property type="component" value="Unassembled WGS sequence"/>
</dbReference>
<dbReference type="InterPro" id="IPR044911">
    <property type="entry name" value="V-type_ATPase_csu/dsu_dom_3"/>
</dbReference>
<dbReference type="SUPFAM" id="SSF103486">
    <property type="entry name" value="V-type ATP synthase subunit C"/>
    <property type="match status" value="1"/>
</dbReference>
<dbReference type="Pfam" id="PF01992">
    <property type="entry name" value="vATP-synt_AC39"/>
    <property type="match status" value="1"/>
</dbReference>
<reference evidence="3" key="1">
    <citation type="journal article" date="2014" name="Int. J. Syst. Evol. Microbiol.">
        <title>Complete genome sequence of Corynebacterium casei LMG S-19264T (=DSM 44701T), isolated from a smear-ripened cheese.</title>
        <authorList>
            <consortium name="US DOE Joint Genome Institute (JGI-PGF)"/>
            <person name="Walter F."/>
            <person name="Albersmeier A."/>
            <person name="Kalinowski J."/>
            <person name="Ruckert C."/>
        </authorList>
    </citation>
    <scope>NUCLEOTIDE SEQUENCE</scope>
    <source>
        <strain evidence="3">CGMCC 4.7403</strain>
    </source>
</reference>
<keyword evidence="1" id="KW-0813">Transport</keyword>
<dbReference type="GO" id="GO:0046961">
    <property type="term" value="F:proton-transporting ATPase activity, rotational mechanism"/>
    <property type="evidence" value="ECO:0007669"/>
    <property type="project" value="InterPro"/>
</dbReference>
<evidence type="ECO:0000256" key="2">
    <source>
        <dbReference type="ARBA" id="ARBA00023065"/>
    </source>
</evidence>
<keyword evidence="2" id="KW-0406">Ion transport</keyword>
<dbReference type="InterPro" id="IPR002843">
    <property type="entry name" value="ATPase_V0-cplx_csu/dsu"/>
</dbReference>
<sequence>MGAGWVAGVTRARALRTRCLRAEGIRKVAASPTLEDALRYLAATPYRHDVTSGATPAEAQRAVSATLLWHLRVLAGWQPATGADAIRALAAGFEISNTEHHLRALTAEPRQPGMERLHPPPYRLGALAIAWTRLARTRTPSELRTALSASVWGDPGSDSPAAVATGMRVSAAIRLATAVPDAARWAAARLTLLLGREVFVVGRRMPDVSARRAARLLGPRAVGAGSYADFRQALPATARWLLDDIDDEADLWRAEARWWDAVDGDGRELLRQSAFGPRPVVGAVALLSADAWRTRGALEMAARGGGLGDWPAEVLSAPG</sequence>
<evidence type="ECO:0000256" key="1">
    <source>
        <dbReference type="ARBA" id="ARBA00022448"/>
    </source>
</evidence>
<dbReference type="EMBL" id="BNAT01000033">
    <property type="protein sequence ID" value="GHE49532.1"/>
    <property type="molecule type" value="Genomic_DNA"/>
</dbReference>
<name>A0A918ZH62_9ACTN</name>
<evidence type="ECO:0000313" key="3">
    <source>
        <dbReference type="EMBL" id="GHE49532.1"/>
    </source>
</evidence>
<keyword evidence="4" id="KW-1185">Reference proteome</keyword>
<gene>
    <name evidence="3" type="ORF">GCM10017771_71050</name>
</gene>
<dbReference type="Gene3D" id="1.10.132.50">
    <property type="entry name" value="ATP synthase (C/AC39) subunit, domain 3"/>
    <property type="match status" value="1"/>
</dbReference>